<evidence type="ECO:0000313" key="2">
    <source>
        <dbReference type="EMBL" id="KAL2336855.1"/>
    </source>
</evidence>
<organism evidence="2 3">
    <name type="scientific">Flemingia macrophylla</name>
    <dbReference type="NCBI Taxonomy" id="520843"/>
    <lineage>
        <taxon>Eukaryota</taxon>
        <taxon>Viridiplantae</taxon>
        <taxon>Streptophyta</taxon>
        <taxon>Embryophyta</taxon>
        <taxon>Tracheophyta</taxon>
        <taxon>Spermatophyta</taxon>
        <taxon>Magnoliopsida</taxon>
        <taxon>eudicotyledons</taxon>
        <taxon>Gunneridae</taxon>
        <taxon>Pentapetalae</taxon>
        <taxon>rosids</taxon>
        <taxon>fabids</taxon>
        <taxon>Fabales</taxon>
        <taxon>Fabaceae</taxon>
        <taxon>Papilionoideae</taxon>
        <taxon>50 kb inversion clade</taxon>
        <taxon>NPAAA clade</taxon>
        <taxon>indigoferoid/millettioid clade</taxon>
        <taxon>Phaseoleae</taxon>
        <taxon>Flemingia</taxon>
    </lineage>
</organism>
<evidence type="ECO:0000313" key="3">
    <source>
        <dbReference type="Proteomes" id="UP001603857"/>
    </source>
</evidence>
<name>A0ABD1MM22_9FABA</name>
<dbReference type="Proteomes" id="UP001603857">
    <property type="component" value="Unassembled WGS sequence"/>
</dbReference>
<sequence>MHLKLLETETYIQTSKQQGKLHAGFGTSKPKKGKIVGLAGSCPQSMTRCSDVKFVKVHIPEDFQRCMCLELDHFLDEQFPEEYRQRRDTIESEITTDRFALFDDEDNHSDSEGTSYKFEHLRSPWSFVETSNLCNASRIFASQLTCNIFQYKTKIAQIADKTVTGPPSAKADNTSEDGDSK</sequence>
<dbReference type="EMBL" id="JBGMDY010000004">
    <property type="protein sequence ID" value="KAL2336855.1"/>
    <property type="molecule type" value="Genomic_DNA"/>
</dbReference>
<comment type="caution">
    <text evidence="2">The sequence shown here is derived from an EMBL/GenBank/DDBJ whole genome shotgun (WGS) entry which is preliminary data.</text>
</comment>
<gene>
    <name evidence="2" type="ORF">Fmac_011301</name>
</gene>
<keyword evidence="3" id="KW-1185">Reference proteome</keyword>
<accession>A0ABD1MM22</accession>
<reference evidence="2 3" key="1">
    <citation type="submission" date="2024-08" db="EMBL/GenBank/DDBJ databases">
        <title>Insights into the chromosomal genome structure of Flemingia macrophylla.</title>
        <authorList>
            <person name="Ding Y."/>
            <person name="Zhao Y."/>
            <person name="Bi W."/>
            <person name="Wu M."/>
            <person name="Zhao G."/>
            <person name="Gong Y."/>
            <person name="Li W."/>
            <person name="Zhang P."/>
        </authorList>
    </citation>
    <scope>NUCLEOTIDE SEQUENCE [LARGE SCALE GENOMIC DNA]</scope>
    <source>
        <strain evidence="2">DYQJB</strain>
        <tissue evidence="2">Leaf</tissue>
    </source>
</reference>
<proteinExistence type="predicted"/>
<dbReference type="AlphaFoldDB" id="A0ABD1MM22"/>
<feature type="region of interest" description="Disordered" evidence="1">
    <location>
        <begin position="161"/>
        <end position="181"/>
    </location>
</feature>
<evidence type="ECO:0000256" key="1">
    <source>
        <dbReference type="SAM" id="MobiDB-lite"/>
    </source>
</evidence>
<protein>
    <submittedName>
        <fullName evidence="2">Uncharacterized protein</fullName>
    </submittedName>
</protein>